<organism evidence="2 3">
    <name type="scientific">Streptomyces rochei</name>
    <name type="common">Streptomyces parvullus</name>
    <dbReference type="NCBI Taxonomy" id="1928"/>
    <lineage>
        <taxon>Bacteria</taxon>
        <taxon>Bacillati</taxon>
        <taxon>Actinomycetota</taxon>
        <taxon>Actinomycetes</taxon>
        <taxon>Kitasatosporales</taxon>
        <taxon>Streptomycetaceae</taxon>
        <taxon>Streptomyces</taxon>
        <taxon>Streptomyces rochei group</taxon>
    </lineage>
</organism>
<gene>
    <name evidence="2" type="ORF">ACGU38_03255</name>
</gene>
<name>A0ABW7DU49_STRRO</name>
<dbReference type="InterPro" id="IPR036410">
    <property type="entry name" value="HSP_DnaJ_Cys-rich_dom_sf"/>
</dbReference>
<dbReference type="EMBL" id="JBIENY010000044">
    <property type="protein sequence ID" value="MFG6294379.1"/>
    <property type="molecule type" value="Genomic_DNA"/>
</dbReference>
<feature type="region of interest" description="Disordered" evidence="1">
    <location>
        <begin position="1"/>
        <end position="20"/>
    </location>
</feature>
<proteinExistence type="predicted"/>
<evidence type="ECO:0000313" key="2">
    <source>
        <dbReference type="EMBL" id="MFG6294379.1"/>
    </source>
</evidence>
<accession>A0ABW7DU49</accession>
<dbReference type="SUPFAM" id="SSF57938">
    <property type="entry name" value="DnaJ/Hsp40 cysteine-rich domain"/>
    <property type="match status" value="1"/>
</dbReference>
<sequence>MPRKMTDQEWEAQNGSLSPGEATARGLCWQCSGKGANFTAFGGVQRKVRCGTCKGDGKARR</sequence>
<protein>
    <submittedName>
        <fullName evidence="2">Uncharacterized protein</fullName>
    </submittedName>
</protein>
<keyword evidence="3" id="KW-1185">Reference proteome</keyword>
<dbReference type="RefSeq" id="WP_394392846.1">
    <property type="nucleotide sequence ID" value="NZ_JBIENY010000044.1"/>
</dbReference>
<reference evidence="2 3" key="1">
    <citation type="submission" date="2024-10" db="EMBL/GenBank/DDBJ databases">
        <title>Draft genome assembly of a novel steroid transforming actinomycete isolated from African clawed frog Xenopus laevis.</title>
        <authorList>
            <person name="Bragin E."/>
            <person name="Kollerov V."/>
            <person name="Donova M.V."/>
        </authorList>
    </citation>
    <scope>NUCLEOTIDE SEQUENCE [LARGE SCALE GENOMIC DNA]</scope>
    <source>
        <strain evidence="2 3">MTOC-St3</strain>
    </source>
</reference>
<comment type="caution">
    <text evidence="2">The sequence shown here is derived from an EMBL/GenBank/DDBJ whole genome shotgun (WGS) entry which is preliminary data.</text>
</comment>
<evidence type="ECO:0000313" key="3">
    <source>
        <dbReference type="Proteomes" id="UP001605990"/>
    </source>
</evidence>
<evidence type="ECO:0000256" key="1">
    <source>
        <dbReference type="SAM" id="MobiDB-lite"/>
    </source>
</evidence>
<dbReference type="Proteomes" id="UP001605990">
    <property type="component" value="Unassembled WGS sequence"/>
</dbReference>